<dbReference type="PANTHER" id="PTHR43394:SF1">
    <property type="entry name" value="ATP-BINDING CASSETTE SUB-FAMILY B MEMBER 10, MITOCHONDRIAL"/>
    <property type="match status" value="1"/>
</dbReference>
<dbReference type="PATRIC" id="fig|796940.3.peg.2133"/>
<dbReference type="InterPro" id="IPR036640">
    <property type="entry name" value="ABC1_TM_sf"/>
</dbReference>
<evidence type="ECO:0000313" key="10">
    <source>
        <dbReference type="EMBL" id="EHL15785.1"/>
    </source>
</evidence>
<name>G9XFP2_9FIRM</name>
<keyword evidence="5 7" id="KW-1133">Transmembrane helix</keyword>
<dbReference type="STRING" id="796937.HMPREF9630_01910"/>
<evidence type="ECO:0000256" key="5">
    <source>
        <dbReference type="ARBA" id="ARBA00022989"/>
    </source>
</evidence>
<evidence type="ECO:0000259" key="8">
    <source>
        <dbReference type="PROSITE" id="PS50893"/>
    </source>
</evidence>
<dbReference type="InterPro" id="IPR027417">
    <property type="entry name" value="P-loop_NTPase"/>
</dbReference>
<evidence type="ECO:0000313" key="11">
    <source>
        <dbReference type="Proteomes" id="UP000003379"/>
    </source>
</evidence>
<dbReference type="PANTHER" id="PTHR43394">
    <property type="entry name" value="ATP-DEPENDENT PERMEASE MDL1, MITOCHONDRIAL"/>
    <property type="match status" value="1"/>
</dbReference>
<feature type="transmembrane region" description="Helical" evidence="7">
    <location>
        <begin position="170"/>
        <end position="188"/>
    </location>
</feature>
<dbReference type="InterPro" id="IPR017871">
    <property type="entry name" value="ABC_transporter-like_CS"/>
</dbReference>
<dbReference type="SUPFAM" id="SSF52540">
    <property type="entry name" value="P-loop containing nucleoside triphosphate hydrolases"/>
    <property type="match status" value="1"/>
</dbReference>
<keyword evidence="3" id="KW-0547">Nucleotide-binding</keyword>
<feature type="domain" description="ABC transmembrane type-1" evidence="9">
    <location>
        <begin position="26"/>
        <end position="311"/>
    </location>
</feature>
<evidence type="ECO:0000256" key="6">
    <source>
        <dbReference type="ARBA" id="ARBA00023136"/>
    </source>
</evidence>
<feature type="transmembrane region" description="Helical" evidence="7">
    <location>
        <begin position="21"/>
        <end position="48"/>
    </location>
</feature>
<feature type="transmembrane region" description="Helical" evidence="7">
    <location>
        <begin position="285"/>
        <end position="303"/>
    </location>
</feature>
<dbReference type="FunFam" id="3.40.50.300:FF:000218">
    <property type="entry name" value="Multidrug ABC transporter ATP-binding protein"/>
    <property type="match status" value="1"/>
</dbReference>
<dbReference type="GO" id="GO:0015421">
    <property type="term" value="F:ABC-type oligopeptide transporter activity"/>
    <property type="evidence" value="ECO:0007669"/>
    <property type="project" value="TreeGrafter"/>
</dbReference>
<dbReference type="PROSITE" id="PS50893">
    <property type="entry name" value="ABC_TRANSPORTER_2"/>
    <property type="match status" value="1"/>
</dbReference>
<dbReference type="CDD" id="cd18549">
    <property type="entry name" value="ABC_6TM_YwjA_like"/>
    <property type="match status" value="1"/>
</dbReference>
<gene>
    <name evidence="10" type="ORF">HMPREF9628_00708</name>
</gene>
<dbReference type="GO" id="GO:0005886">
    <property type="term" value="C:plasma membrane"/>
    <property type="evidence" value="ECO:0007669"/>
    <property type="project" value="UniProtKB-SubCell"/>
</dbReference>
<feature type="transmembrane region" description="Helical" evidence="7">
    <location>
        <begin position="252"/>
        <end position="273"/>
    </location>
</feature>
<keyword evidence="4" id="KW-0067">ATP-binding</keyword>
<accession>G9XFP2</accession>
<evidence type="ECO:0008006" key="12">
    <source>
        <dbReference type="Google" id="ProtNLM"/>
    </source>
</evidence>
<organism evidence="10 11">
    <name type="scientific">Peptoanaerobacter stomatis</name>
    <dbReference type="NCBI Taxonomy" id="796937"/>
    <lineage>
        <taxon>Bacteria</taxon>
        <taxon>Bacillati</taxon>
        <taxon>Bacillota</taxon>
        <taxon>Clostridia</taxon>
        <taxon>Peptostreptococcales</taxon>
        <taxon>Filifactoraceae</taxon>
        <taxon>Peptoanaerobacter</taxon>
    </lineage>
</organism>
<sequence>MKENYSVFYLFKRFKPYYKKYYGTLLIDLICAMFSTMCDLILPIILRFLTNTARQDINKLTINLIFMLGGLFAVLRILDTMANYYMQYIGHVMGAKIETDMRYDVFSKLQQLPYSYYNTNKSGQILSRITTDLFEVTEFAHHCPEEFLIGGVKLIISFLILININVPLTLAIFATLPVMVISISRYNSSMRNSQKSQRNQIGELNSGIENNILGAKVVKSFANEELEIEKFHKENLKFLGIKKIFYKSLTGFHAVSRIFDGIMYLIVIVYGSYLMKIGEITAGDMFLYTLYINMLLATVKRIVEFMEQFQRGMTGIERFIEIMDVENDIKDSENAIELTDVKGDIKFDNVSFSYPLSEVNVLDNVSFSIKRGENVALVGSSGVGKTTISNLIPRFYDINSGSITLDGINIKDIKQISLRNNIGIVQQDVYLFSGTVYENIIYGKKDATKDDVIKAAKMAGAYDFIMDLENGFDTHIGERGTKLSGGQKQRISIARVFLKNPPILILDEATSALDNTSEAIVQKSLEILADGRTTFTIAHRLSTIKNATKILVLTENGIEESGTHNELMNKKGVYYNLYNKNIDETAVNL</sequence>
<evidence type="ECO:0000256" key="4">
    <source>
        <dbReference type="ARBA" id="ARBA00022840"/>
    </source>
</evidence>
<dbReference type="InterPro" id="IPR003439">
    <property type="entry name" value="ABC_transporter-like_ATP-bd"/>
</dbReference>
<dbReference type="SUPFAM" id="SSF90123">
    <property type="entry name" value="ABC transporter transmembrane region"/>
    <property type="match status" value="1"/>
</dbReference>
<evidence type="ECO:0000256" key="1">
    <source>
        <dbReference type="ARBA" id="ARBA00004651"/>
    </source>
</evidence>
<dbReference type="AlphaFoldDB" id="G9XFP2"/>
<dbReference type="SMART" id="SM00382">
    <property type="entry name" value="AAA"/>
    <property type="match status" value="1"/>
</dbReference>
<evidence type="ECO:0000259" key="9">
    <source>
        <dbReference type="PROSITE" id="PS50929"/>
    </source>
</evidence>
<evidence type="ECO:0000256" key="2">
    <source>
        <dbReference type="ARBA" id="ARBA00022692"/>
    </source>
</evidence>
<dbReference type="EMBL" id="AFZG01000085">
    <property type="protein sequence ID" value="EHL15785.1"/>
    <property type="molecule type" value="Genomic_DNA"/>
</dbReference>
<comment type="subcellular location">
    <subcellularLocation>
        <location evidence="1">Cell membrane</location>
        <topology evidence="1">Multi-pass membrane protein</topology>
    </subcellularLocation>
</comment>
<dbReference type="Pfam" id="PF00664">
    <property type="entry name" value="ABC_membrane"/>
    <property type="match status" value="1"/>
</dbReference>
<dbReference type="PROSITE" id="PS50929">
    <property type="entry name" value="ABC_TM1F"/>
    <property type="match status" value="1"/>
</dbReference>
<dbReference type="GO" id="GO:0005524">
    <property type="term" value="F:ATP binding"/>
    <property type="evidence" value="ECO:0007669"/>
    <property type="project" value="UniProtKB-KW"/>
</dbReference>
<comment type="caution">
    <text evidence="10">The sequence shown here is derived from an EMBL/GenBank/DDBJ whole genome shotgun (WGS) entry which is preliminary data.</text>
</comment>
<dbReference type="InterPro" id="IPR011527">
    <property type="entry name" value="ABC1_TM_dom"/>
</dbReference>
<dbReference type="GO" id="GO:0016887">
    <property type="term" value="F:ATP hydrolysis activity"/>
    <property type="evidence" value="ECO:0007669"/>
    <property type="project" value="InterPro"/>
</dbReference>
<dbReference type="Proteomes" id="UP000003379">
    <property type="component" value="Unassembled WGS sequence"/>
</dbReference>
<dbReference type="Gene3D" id="1.20.1560.10">
    <property type="entry name" value="ABC transporter type 1, transmembrane domain"/>
    <property type="match status" value="1"/>
</dbReference>
<feature type="domain" description="ABC transporter" evidence="8">
    <location>
        <begin position="345"/>
        <end position="580"/>
    </location>
</feature>
<proteinExistence type="predicted"/>
<dbReference type="PROSITE" id="PS00211">
    <property type="entry name" value="ABC_TRANSPORTER_1"/>
    <property type="match status" value="1"/>
</dbReference>
<feature type="transmembrane region" description="Helical" evidence="7">
    <location>
        <begin position="60"/>
        <end position="78"/>
    </location>
</feature>
<dbReference type="InterPro" id="IPR003593">
    <property type="entry name" value="AAA+_ATPase"/>
</dbReference>
<dbReference type="Gene3D" id="3.40.50.300">
    <property type="entry name" value="P-loop containing nucleotide triphosphate hydrolases"/>
    <property type="match status" value="1"/>
</dbReference>
<evidence type="ECO:0000256" key="3">
    <source>
        <dbReference type="ARBA" id="ARBA00022741"/>
    </source>
</evidence>
<protein>
    <recommendedName>
        <fullName evidence="12">ABC transporter transmembrane region</fullName>
    </recommendedName>
</protein>
<reference evidence="10 11" key="1">
    <citation type="submission" date="2011-08" db="EMBL/GenBank/DDBJ databases">
        <title>The Genome Sequence of Eubacteriaceae bacterium CM5.</title>
        <authorList>
            <consortium name="The Broad Institute Genome Sequencing Platform"/>
            <person name="Earl A."/>
            <person name="Ward D."/>
            <person name="Feldgarden M."/>
            <person name="Gevers D."/>
            <person name="Sizova M."/>
            <person name="Hazen A."/>
            <person name="Epstein S."/>
            <person name="Young S.K."/>
            <person name="Zeng Q."/>
            <person name="Gargeya S."/>
            <person name="Fitzgerald M."/>
            <person name="Haas B."/>
            <person name="Abouelleil A."/>
            <person name="Alvarado L."/>
            <person name="Arachchi H.M."/>
            <person name="Berlin A."/>
            <person name="Brown A."/>
            <person name="Chapman S.B."/>
            <person name="Chen Z."/>
            <person name="Dunbar C."/>
            <person name="Freedman E."/>
            <person name="Gearin G."/>
            <person name="Gellesch M."/>
            <person name="Goldberg J."/>
            <person name="Griggs A."/>
            <person name="Gujja S."/>
            <person name="Heiman D."/>
            <person name="Howarth C."/>
            <person name="Larson L."/>
            <person name="Lui A."/>
            <person name="MacDonald P.J.P."/>
            <person name="Montmayeur A."/>
            <person name="Murphy C."/>
            <person name="Neiman D."/>
            <person name="Pearson M."/>
            <person name="Priest M."/>
            <person name="Roberts A."/>
            <person name="Saif S."/>
            <person name="Shea T."/>
            <person name="Shenoy N."/>
            <person name="Sisk P."/>
            <person name="Stolte C."/>
            <person name="Sykes S."/>
            <person name="Wortman J."/>
            <person name="Nusbaum C."/>
            <person name="Birren B."/>
        </authorList>
    </citation>
    <scope>NUCLEOTIDE SEQUENCE [LARGE SCALE GENOMIC DNA]</scope>
    <source>
        <strain evidence="10 11">CM5</strain>
    </source>
</reference>
<dbReference type="RefSeq" id="WP_009528869.1">
    <property type="nucleotide sequence ID" value="NZ_JH414599.1"/>
</dbReference>
<dbReference type="HOGENOM" id="CLU_000604_84_3_9"/>
<dbReference type="Pfam" id="PF00005">
    <property type="entry name" value="ABC_tran"/>
    <property type="match status" value="1"/>
</dbReference>
<keyword evidence="2 7" id="KW-0812">Transmembrane</keyword>
<evidence type="ECO:0000256" key="7">
    <source>
        <dbReference type="SAM" id="Phobius"/>
    </source>
</evidence>
<dbReference type="InterPro" id="IPR039421">
    <property type="entry name" value="Type_1_exporter"/>
</dbReference>
<keyword evidence="6 7" id="KW-0472">Membrane</keyword>